<dbReference type="AlphaFoldDB" id="A0A165ZPE6"/>
<evidence type="ECO:0000313" key="1">
    <source>
        <dbReference type="EMBL" id="KZV84639.1"/>
    </source>
</evidence>
<name>A0A165ZPE6_EXIGL</name>
<dbReference type="Proteomes" id="UP000077266">
    <property type="component" value="Unassembled WGS sequence"/>
</dbReference>
<keyword evidence="2" id="KW-1185">Reference proteome</keyword>
<dbReference type="EMBL" id="KV426216">
    <property type="protein sequence ID" value="KZV84639.1"/>
    <property type="molecule type" value="Genomic_DNA"/>
</dbReference>
<evidence type="ECO:0000313" key="2">
    <source>
        <dbReference type="Proteomes" id="UP000077266"/>
    </source>
</evidence>
<accession>A0A165ZPE6</accession>
<sequence>MRLISGTHWTHMHTARSCFISYVFSRTFLQFHRLEVVLGLHRLQRASRTGAISCYSPPILWRDQSSSFDTDCDIKESSGRLRAVLRAAVVERTDDVHRRLPGHQHPLLRRHANIPRSAAARRYTIYSPRRSRFLSNLASPGVASRASRVCARRRRHASWRSFVAADAYATRALRYLSSHHRRSPRAYW</sequence>
<gene>
    <name evidence="1" type="ORF">EXIGLDRAFT_280264</name>
</gene>
<organism evidence="1 2">
    <name type="scientific">Exidia glandulosa HHB12029</name>
    <dbReference type="NCBI Taxonomy" id="1314781"/>
    <lineage>
        <taxon>Eukaryota</taxon>
        <taxon>Fungi</taxon>
        <taxon>Dikarya</taxon>
        <taxon>Basidiomycota</taxon>
        <taxon>Agaricomycotina</taxon>
        <taxon>Agaricomycetes</taxon>
        <taxon>Auriculariales</taxon>
        <taxon>Exidiaceae</taxon>
        <taxon>Exidia</taxon>
    </lineage>
</organism>
<protein>
    <submittedName>
        <fullName evidence="1">Uncharacterized protein</fullName>
    </submittedName>
</protein>
<proteinExistence type="predicted"/>
<reference evidence="1 2" key="1">
    <citation type="journal article" date="2016" name="Mol. Biol. Evol.">
        <title>Comparative Genomics of Early-Diverging Mushroom-Forming Fungi Provides Insights into the Origins of Lignocellulose Decay Capabilities.</title>
        <authorList>
            <person name="Nagy L.G."/>
            <person name="Riley R."/>
            <person name="Tritt A."/>
            <person name="Adam C."/>
            <person name="Daum C."/>
            <person name="Floudas D."/>
            <person name="Sun H."/>
            <person name="Yadav J.S."/>
            <person name="Pangilinan J."/>
            <person name="Larsson K.H."/>
            <person name="Matsuura K."/>
            <person name="Barry K."/>
            <person name="Labutti K."/>
            <person name="Kuo R."/>
            <person name="Ohm R.A."/>
            <person name="Bhattacharya S.S."/>
            <person name="Shirouzu T."/>
            <person name="Yoshinaga Y."/>
            <person name="Martin F.M."/>
            <person name="Grigoriev I.V."/>
            <person name="Hibbett D.S."/>
        </authorList>
    </citation>
    <scope>NUCLEOTIDE SEQUENCE [LARGE SCALE GENOMIC DNA]</scope>
    <source>
        <strain evidence="1 2">HHB12029</strain>
    </source>
</reference>
<dbReference type="InParanoid" id="A0A165ZPE6"/>